<evidence type="ECO:0000313" key="4">
    <source>
        <dbReference type="Proteomes" id="UP000694388"/>
    </source>
</evidence>
<name>A0A8C4R4J2_EPTBU</name>
<dbReference type="GO" id="GO:0017125">
    <property type="term" value="F:deoxycytidyl transferase activity"/>
    <property type="evidence" value="ECO:0007669"/>
    <property type="project" value="TreeGrafter"/>
</dbReference>
<dbReference type="GO" id="GO:0003887">
    <property type="term" value="F:DNA-directed DNA polymerase activity"/>
    <property type="evidence" value="ECO:0007669"/>
    <property type="project" value="TreeGrafter"/>
</dbReference>
<keyword evidence="4" id="KW-1185">Reference proteome</keyword>
<dbReference type="PANTHER" id="PTHR45990:SF1">
    <property type="entry name" value="DNA REPAIR PROTEIN REV1"/>
    <property type="match status" value="1"/>
</dbReference>
<dbReference type="GO" id="GO:0006281">
    <property type="term" value="P:DNA repair"/>
    <property type="evidence" value="ECO:0007669"/>
    <property type="project" value="InterPro"/>
</dbReference>
<dbReference type="GeneTree" id="ENSGT00940000156374"/>
<dbReference type="Ensembl" id="ENSEBUT00000025778.1">
    <property type="protein sequence ID" value="ENSEBUP00000025202.1"/>
    <property type="gene ID" value="ENSEBUG00000015547.1"/>
</dbReference>
<dbReference type="PANTHER" id="PTHR45990">
    <property type="entry name" value="DNA REPAIR PROTEIN REV1"/>
    <property type="match status" value="1"/>
</dbReference>
<dbReference type="Gene3D" id="6.10.250.1490">
    <property type="match status" value="1"/>
</dbReference>
<feature type="compositionally biased region" description="Polar residues" evidence="1">
    <location>
        <begin position="1"/>
        <end position="25"/>
    </location>
</feature>
<accession>A0A8C4R4J2</accession>
<feature type="domain" description="UmuC" evidence="2">
    <location>
        <begin position="104"/>
        <end position="125"/>
    </location>
</feature>
<dbReference type="InterPro" id="IPR001126">
    <property type="entry name" value="UmuC"/>
</dbReference>
<dbReference type="GO" id="GO:0042276">
    <property type="term" value="P:error-prone translesion synthesis"/>
    <property type="evidence" value="ECO:0007669"/>
    <property type="project" value="TreeGrafter"/>
</dbReference>
<dbReference type="PROSITE" id="PS50173">
    <property type="entry name" value="UMUC"/>
    <property type="match status" value="1"/>
</dbReference>
<evidence type="ECO:0000256" key="1">
    <source>
        <dbReference type="SAM" id="MobiDB-lite"/>
    </source>
</evidence>
<dbReference type="InterPro" id="IPR043128">
    <property type="entry name" value="Rev_trsase/Diguanyl_cyclase"/>
</dbReference>
<dbReference type="SUPFAM" id="SSF56672">
    <property type="entry name" value="DNA/RNA polymerases"/>
    <property type="match status" value="1"/>
</dbReference>
<sequence>MTSERIMTDQTLTPGKSNPSVAGSSEKSHQAAWPGNPDFISEFYSHSRLHHIATWRSEFDALVGELRRHCNGVFPGREHLRILACSRDAKGTYETGEVYSEPVIMHVDMDCFFVSVALLHRPELRESKHLQIERDRDSLRDSFSCCLLNRGIWYYTTQCGVICKKEERVFWNIREVIYSMSMIFGRCRCDKWNTPTAGSRDEIIKRHGEEQDKRE</sequence>
<reference evidence="3" key="1">
    <citation type="submission" date="2025-08" db="UniProtKB">
        <authorList>
            <consortium name="Ensembl"/>
        </authorList>
    </citation>
    <scope>IDENTIFICATION</scope>
</reference>
<evidence type="ECO:0000259" key="2">
    <source>
        <dbReference type="PROSITE" id="PS50173"/>
    </source>
</evidence>
<feature type="region of interest" description="Disordered" evidence="1">
    <location>
        <begin position="1"/>
        <end position="32"/>
    </location>
</feature>
<evidence type="ECO:0000313" key="3">
    <source>
        <dbReference type="Ensembl" id="ENSEBUP00000025202.1"/>
    </source>
</evidence>
<proteinExistence type="predicted"/>
<dbReference type="InterPro" id="IPR043502">
    <property type="entry name" value="DNA/RNA_pol_sf"/>
</dbReference>
<dbReference type="Gene3D" id="3.30.70.270">
    <property type="match status" value="1"/>
</dbReference>
<dbReference type="AlphaFoldDB" id="A0A8C4R4J2"/>
<organism evidence="3 4">
    <name type="scientific">Eptatretus burgeri</name>
    <name type="common">Inshore hagfish</name>
    <dbReference type="NCBI Taxonomy" id="7764"/>
    <lineage>
        <taxon>Eukaryota</taxon>
        <taxon>Metazoa</taxon>
        <taxon>Chordata</taxon>
        <taxon>Craniata</taxon>
        <taxon>Vertebrata</taxon>
        <taxon>Cyclostomata</taxon>
        <taxon>Myxini</taxon>
        <taxon>Myxiniformes</taxon>
        <taxon>Myxinidae</taxon>
        <taxon>Eptatretinae</taxon>
        <taxon>Eptatretus</taxon>
    </lineage>
</organism>
<reference evidence="3" key="2">
    <citation type="submission" date="2025-09" db="UniProtKB">
        <authorList>
            <consortium name="Ensembl"/>
        </authorList>
    </citation>
    <scope>IDENTIFICATION</scope>
</reference>
<protein>
    <recommendedName>
        <fullName evidence="2">UmuC domain-containing protein</fullName>
    </recommendedName>
</protein>
<dbReference type="Proteomes" id="UP000694388">
    <property type="component" value="Unplaced"/>
</dbReference>
<dbReference type="GO" id="GO:0070987">
    <property type="term" value="P:error-free translesion synthesis"/>
    <property type="evidence" value="ECO:0007669"/>
    <property type="project" value="TreeGrafter"/>
</dbReference>
<dbReference type="GO" id="GO:0005634">
    <property type="term" value="C:nucleus"/>
    <property type="evidence" value="ECO:0007669"/>
    <property type="project" value="TreeGrafter"/>
</dbReference>